<sequence length="171" mass="18890">MPDPAAPRAVDPRVATWFPELMPSAREATRLHPRRARPGVHDSSIGRPALWPSWDEWPECPWSSHGFYRGTEYPIDAAAVVPARARALRPSGAAGRVVGLGELRGGPGGAARGTRRPLRARALRDHARRVLDLPGWTELDDEATGLSFNGGFYIFECRRCPDRPYTHYGDA</sequence>
<evidence type="ECO:0000313" key="1">
    <source>
        <dbReference type="EMBL" id="GLZ75236.1"/>
    </source>
</evidence>
<gene>
    <name evidence="1" type="ORF">Afil01_00430</name>
</gene>
<accession>A0A9W6SIF7</accession>
<dbReference type="AlphaFoldDB" id="A0A9W6SIF7"/>
<dbReference type="RefSeq" id="WP_285660480.1">
    <property type="nucleotide sequence ID" value="NZ_BSTX01000001.1"/>
</dbReference>
<proteinExistence type="predicted"/>
<comment type="caution">
    <text evidence="1">The sequence shown here is derived from an EMBL/GenBank/DDBJ whole genome shotgun (WGS) entry which is preliminary data.</text>
</comment>
<dbReference type="EMBL" id="BSTX01000001">
    <property type="protein sequence ID" value="GLZ75236.1"/>
    <property type="molecule type" value="Genomic_DNA"/>
</dbReference>
<protein>
    <submittedName>
        <fullName evidence="1">Uncharacterized protein</fullName>
    </submittedName>
</protein>
<organism evidence="1 2">
    <name type="scientific">Actinorhabdospora filicis</name>
    <dbReference type="NCBI Taxonomy" id="1785913"/>
    <lineage>
        <taxon>Bacteria</taxon>
        <taxon>Bacillati</taxon>
        <taxon>Actinomycetota</taxon>
        <taxon>Actinomycetes</taxon>
        <taxon>Micromonosporales</taxon>
        <taxon>Micromonosporaceae</taxon>
        <taxon>Actinorhabdospora</taxon>
    </lineage>
</organism>
<name>A0A9W6SIF7_9ACTN</name>
<evidence type="ECO:0000313" key="2">
    <source>
        <dbReference type="Proteomes" id="UP001165079"/>
    </source>
</evidence>
<dbReference type="Proteomes" id="UP001165079">
    <property type="component" value="Unassembled WGS sequence"/>
</dbReference>
<keyword evidence="2" id="KW-1185">Reference proteome</keyword>
<reference evidence="1" key="1">
    <citation type="submission" date="2023-03" db="EMBL/GenBank/DDBJ databases">
        <title>Actinorhabdospora filicis NBRC 111898.</title>
        <authorList>
            <person name="Ichikawa N."/>
            <person name="Sato H."/>
            <person name="Tonouchi N."/>
        </authorList>
    </citation>
    <scope>NUCLEOTIDE SEQUENCE</scope>
    <source>
        <strain evidence="1">NBRC 111898</strain>
    </source>
</reference>